<name>A0A5C6AMI3_9BACT</name>
<gene>
    <name evidence="1" type="ORF">Pla108_12850</name>
</gene>
<dbReference type="OrthoDB" id="9792068at2"/>
<dbReference type="Proteomes" id="UP000317421">
    <property type="component" value="Unassembled WGS sequence"/>
</dbReference>
<proteinExistence type="predicted"/>
<keyword evidence="1" id="KW-0966">Cell projection</keyword>
<keyword evidence="1" id="KW-0282">Flagellum</keyword>
<accession>A0A5C6AMI3</accession>
<keyword evidence="1" id="KW-0969">Cilium</keyword>
<comment type="caution">
    <text evidence="1">The sequence shown here is derived from an EMBL/GenBank/DDBJ whole genome shotgun (WGS) entry which is preliminary data.</text>
</comment>
<dbReference type="AlphaFoldDB" id="A0A5C6AMI3"/>
<evidence type="ECO:0000313" key="1">
    <source>
        <dbReference type="EMBL" id="TWU00336.1"/>
    </source>
</evidence>
<reference evidence="1 2" key="1">
    <citation type="submission" date="2019-02" db="EMBL/GenBank/DDBJ databases">
        <title>Deep-cultivation of Planctomycetes and their phenomic and genomic characterization uncovers novel biology.</title>
        <authorList>
            <person name="Wiegand S."/>
            <person name="Jogler M."/>
            <person name="Boedeker C."/>
            <person name="Pinto D."/>
            <person name="Vollmers J."/>
            <person name="Rivas-Marin E."/>
            <person name="Kohn T."/>
            <person name="Peeters S.H."/>
            <person name="Heuer A."/>
            <person name="Rast P."/>
            <person name="Oberbeckmann S."/>
            <person name="Bunk B."/>
            <person name="Jeske O."/>
            <person name="Meyerdierks A."/>
            <person name="Storesund J.E."/>
            <person name="Kallscheuer N."/>
            <person name="Luecker S."/>
            <person name="Lage O.M."/>
            <person name="Pohl T."/>
            <person name="Merkel B.J."/>
            <person name="Hornburger P."/>
            <person name="Mueller R.-W."/>
            <person name="Bruemmer F."/>
            <person name="Labrenz M."/>
            <person name="Spormann A.M."/>
            <person name="Op Den Camp H."/>
            <person name="Overmann J."/>
            <person name="Amann R."/>
            <person name="Jetten M.S.M."/>
            <person name="Mascher T."/>
            <person name="Medema M.H."/>
            <person name="Devos D.P."/>
            <person name="Kaster A.-K."/>
            <person name="Ovreas L."/>
            <person name="Rohde M."/>
            <person name="Galperin M.Y."/>
            <person name="Jogler C."/>
        </authorList>
    </citation>
    <scope>NUCLEOTIDE SEQUENCE [LARGE SCALE GENOMIC DNA]</scope>
    <source>
        <strain evidence="1 2">Pla108</strain>
    </source>
</reference>
<evidence type="ECO:0000313" key="2">
    <source>
        <dbReference type="Proteomes" id="UP000317421"/>
    </source>
</evidence>
<protein>
    <submittedName>
        <fullName evidence="1">Flagellar basal body rod protein FlgB</fullName>
    </submittedName>
</protein>
<dbReference type="EMBL" id="SJPR01000001">
    <property type="protein sequence ID" value="TWU00336.1"/>
    <property type="molecule type" value="Genomic_DNA"/>
</dbReference>
<keyword evidence="2" id="KW-1185">Reference proteome</keyword>
<sequence length="155" mass="16761">MLDPYASSTLPVLEQVVQFTQARHGVLAGNIANLNTPDYKSRDLSPQAFQSSLRTAIDSKHKAYSPGDGMVFGPVSAGEGDGLVTLGATDNGNDGDPFDGVRESMESFVYHDNRDVTLESQVTEISKNQSLHNLAITLMSQQFRQLRSAISETVA</sequence>
<dbReference type="RefSeq" id="WP_146444018.1">
    <property type="nucleotide sequence ID" value="NZ_SJPR01000001.1"/>
</dbReference>
<organism evidence="1 2">
    <name type="scientific">Botrimarina colliarenosi</name>
    <dbReference type="NCBI Taxonomy" id="2528001"/>
    <lineage>
        <taxon>Bacteria</taxon>
        <taxon>Pseudomonadati</taxon>
        <taxon>Planctomycetota</taxon>
        <taxon>Planctomycetia</taxon>
        <taxon>Pirellulales</taxon>
        <taxon>Lacipirellulaceae</taxon>
        <taxon>Botrimarina</taxon>
    </lineage>
</organism>